<evidence type="ECO:0000256" key="2">
    <source>
        <dbReference type="SAM" id="MobiDB-lite"/>
    </source>
</evidence>
<feature type="compositionally biased region" description="Polar residues" evidence="2">
    <location>
        <begin position="142"/>
        <end position="153"/>
    </location>
</feature>
<dbReference type="Pfam" id="PF01381">
    <property type="entry name" value="HTH_3"/>
    <property type="match status" value="1"/>
</dbReference>
<dbReference type="PANTHER" id="PTHR46558">
    <property type="entry name" value="TRACRIPTIONAL REGULATORY PROTEIN-RELATED-RELATED"/>
    <property type="match status" value="1"/>
</dbReference>
<dbReference type="OrthoDB" id="3831186at2"/>
<keyword evidence="5" id="KW-1185">Reference proteome</keyword>
<evidence type="ECO:0000313" key="4">
    <source>
        <dbReference type="EMBL" id="PWJ59037.1"/>
    </source>
</evidence>
<dbReference type="PANTHER" id="PTHR46558:SF11">
    <property type="entry name" value="HTH-TYPE TRANSCRIPTIONAL REGULATOR XRE"/>
    <property type="match status" value="1"/>
</dbReference>
<name>A0A316B919_9BACT</name>
<dbReference type="SMART" id="SM00530">
    <property type="entry name" value="HTH_XRE"/>
    <property type="match status" value="1"/>
</dbReference>
<feature type="domain" description="HTH cro/C1-type" evidence="3">
    <location>
        <begin position="8"/>
        <end position="62"/>
    </location>
</feature>
<comment type="caution">
    <text evidence="4">The sequence shown here is derived from an EMBL/GenBank/DDBJ whole genome shotgun (WGS) entry which is preliminary data.</text>
</comment>
<protein>
    <submittedName>
        <fullName evidence="4">DNA-binding XRE family transcriptional regulator</fullName>
    </submittedName>
</protein>
<evidence type="ECO:0000313" key="5">
    <source>
        <dbReference type="Proteomes" id="UP000245880"/>
    </source>
</evidence>
<accession>A0A316B919</accession>
<dbReference type="InterPro" id="IPR001387">
    <property type="entry name" value="Cro/C1-type_HTH"/>
</dbReference>
<feature type="region of interest" description="Disordered" evidence="2">
    <location>
        <begin position="136"/>
        <end position="165"/>
    </location>
</feature>
<dbReference type="GO" id="GO:0003677">
    <property type="term" value="F:DNA binding"/>
    <property type="evidence" value="ECO:0007669"/>
    <property type="project" value="UniProtKB-KW"/>
</dbReference>
<dbReference type="Proteomes" id="UP000245880">
    <property type="component" value="Unassembled WGS sequence"/>
</dbReference>
<keyword evidence="1 4" id="KW-0238">DNA-binding</keyword>
<sequence length="353" mass="39622">MSIVSNNIKYLRRLNGLTQEQFARKIGIKRSLLGAYEEARANPNITNLKNMAASFGVSVDNLLKNDLRRLRETPDTLLPLNVSRQTTVSAHTTTSSTNSATSNRLSVLSEPQPIERVLEKFTPLSPEIRTVSRQINLRPIHGSSTQTVPSSSKGPGPSHAPAHQRMDAPATSIPIFNNQIEPRLAQEAAATSDMRYPRIQWVSLREEAAYLQRHRDATYLSQLPVFQLPNLDQGYYRAFEIGDDFPLKDSILIGTFVGNWYEIKDDENYVLVLQKHGVLYRKVNNKVKRTGSLHLTSEMGYIPPLDVPISEVLEVWAIKAYVSKQLPQPRPSLAKLAALQEEMAAEIKQLNNS</sequence>
<dbReference type="EMBL" id="QGDT01000003">
    <property type="protein sequence ID" value="PWJ59037.1"/>
    <property type="molecule type" value="Genomic_DNA"/>
</dbReference>
<evidence type="ECO:0000259" key="3">
    <source>
        <dbReference type="PROSITE" id="PS50943"/>
    </source>
</evidence>
<proteinExistence type="predicted"/>
<feature type="region of interest" description="Disordered" evidence="2">
    <location>
        <begin position="86"/>
        <end position="105"/>
    </location>
</feature>
<dbReference type="SUPFAM" id="SSF47413">
    <property type="entry name" value="lambda repressor-like DNA-binding domains"/>
    <property type="match status" value="1"/>
</dbReference>
<evidence type="ECO:0000256" key="1">
    <source>
        <dbReference type="ARBA" id="ARBA00023125"/>
    </source>
</evidence>
<dbReference type="PROSITE" id="PS50943">
    <property type="entry name" value="HTH_CROC1"/>
    <property type="match status" value="1"/>
</dbReference>
<organism evidence="4 5">
    <name type="scientific">Dyadobacter jejuensis</name>
    <dbReference type="NCBI Taxonomy" id="1082580"/>
    <lineage>
        <taxon>Bacteria</taxon>
        <taxon>Pseudomonadati</taxon>
        <taxon>Bacteroidota</taxon>
        <taxon>Cytophagia</taxon>
        <taxon>Cytophagales</taxon>
        <taxon>Spirosomataceae</taxon>
        <taxon>Dyadobacter</taxon>
    </lineage>
</organism>
<dbReference type="Gene3D" id="1.10.260.40">
    <property type="entry name" value="lambda repressor-like DNA-binding domains"/>
    <property type="match status" value="1"/>
</dbReference>
<dbReference type="CDD" id="cd00093">
    <property type="entry name" value="HTH_XRE"/>
    <property type="match status" value="1"/>
</dbReference>
<gene>
    <name evidence="4" type="ORF">CLV98_103410</name>
</gene>
<reference evidence="4 5" key="1">
    <citation type="submission" date="2018-03" db="EMBL/GenBank/DDBJ databases">
        <title>Genomic Encyclopedia of Archaeal and Bacterial Type Strains, Phase II (KMG-II): from individual species to whole genera.</title>
        <authorList>
            <person name="Goeker M."/>
        </authorList>
    </citation>
    <scope>NUCLEOTIDE SEQUENCE [LARGE SCALE GENOMIC DNA]</scope>
    <source>
        <strain evidence="4 5">DSM 100346</strain>
    </source>
</reference>
<dbReference type="InterPro" id="IPR010982">
    <property type="entry name" value="Lambda_DNA-bd_dom_sf"/>
</dbReference>
<dbReference type="AlphaFoldDB" id="A0A316B919"/>